<evidence type="ECO:0000256" key="1">
    <source>
        <dbReference type="ARBA" id="ARBA00004906"/>
    </source>
</evidence>
<proteinExistence type="inferred from homology"/>
<accession>A0AAQ3QB73</accession>
<dbReference type="InterPro" id="IPR011333">
    <property type="entry name" value="SKP1/BTB/POZ_sf"/>
</dbReference>
<gene>
    <name evidence="7" type="ORF">Cni_G11811</name>
</gene>
<dbReference type="InterPro" id="IPR043454">
    <property type="entry name" value="NPH3/RPT2-like"/>
</dbReference>
<keyword evidence="8" id="KW-1185">Reference proteome</keyword>
<feature type="compositionally biased region" description="Acidic residues" evidence="4">
    <location>
        <begin position="650"/>
        <end position="663"/>
    </location>
</feature>
<feature type="region of interest" description="Disordered" evidence="4">
    <location>
        <begin position="645"/>
        <end position="672"/>
    </location>
</feature>
<feature type="domain" description="NPH3" evidence="6">
    <location>
        <begin position="276"/>
        <end position="569"/>
    </location>
</feature>
<evidence type="ECO:0000259" key="5">
    <source>
        <dbReference type="PROSITE" id="PS50097"/>
    </source>
</evidence>
<sequence>MSSRSKGLVVDKGGAAMAGDKLGSKGQAWFCTTGLPSDIVIEVDGMSFHLHKFPLMAKSGRLQRLITEMEENPNRTTRRRGRSKEGEVEEAQEGEGEGEIKEEIGEDDDEEEEAREEEAYQHIALPDFPGNCEAFETAVKFCYGVKIDLNAWNVAPLRCVAEYLEMTDEFFEENLVARTERFLAQSVLPSIRQSIRTLKSCEDLLPLADELGIAQRCVDAIAAGASASDPASLFGWPVNEGRRGGSGEQILWNGIETGLLRRRSGVRSSSFAAAPGSWFEDLAILSLPMYKRVIAAMKAQDLSSDAIEGSLISYAQQSIPGLSRSRRKHSSAPVASEPEQRELLETVITNLPLQKTSAAVASSATATKFLFGLLRTAHILRASEAARAALERKVASQLELATLDDLLIPSYSYLAETLYDVDCVERILSHYLDGLEAERAAMATEAAAEGEGVERASRTPPRTDSLKLVGKLIDGYLAEVASDANLKVDKFYALAVALPDEARVYHDGLYRAVDIYLKAHPRMREEEKERICGVMDCRRLTLEACTHAAQNERLPLRAVVQVLFFEQLQLRRVIAGTLLVAEGETAAAAPSAASAVAGGRAGGEGGGGTWRTAMRENQVLRLDMDSMRSRVQELERECSSMKKALAKLDEGDDGEGATGEEEGERQRRRRRDGRFGCRFSTQVCDSHERNVVESRRAAGRELSP</sequence>
<dbReference type="AlphaFoldDB" id="A0AAQ3QB73"/>
<evidence type="ECO:0000313" key="8">
    <source>
        <dbReference type="Proteomes" id="UP001327560"/>
    </source>
</evidence>
<feature type="compositionally biased region" description="Acidic residues" evidence="4">
    <location>
        <begin position="87"/>
        <end position="97"/>
    </location>
</feature>
<evidence type="ECO:0000256" key="2">
    <source>
        <dbReference type="ARBA" id="ARBA00022786"/>
    </source>
</evidence>
<dbReference type="PROSITE" id="PS50097">
    <property type="entry name" value="BTB"/>
    <property type="match status" value="1"/>
</dbReference>
<dbReference type="Proteomes" id="UP001327560">
    <property type="component" value="Chromosome 4"/>
</dbReference>
<dbReference type="SUPFAM" id="SSF54695">
    <property type="entry name" value="POZ domain"/>
    <property type="match status" value="1"/>
</dbReference>
<evidence type="ECO:0000259" key="6">
    <source>
        <dbReference type="PROSITE" id="PS51649"/>
    </source>
</evidence>
<comment type="similarity">
    <text evidence="3">Belongs to the NPH3 family.</text>
</comment>
<dbReference type="Pfam" id="PF03000">
    <property type="entry name" value="NPH3"/>
    <property type="match status" value="1"/>
</dbReference>
<comment type="pathway">
    <text evidence="1">Protein modification; protein ubiquitination.</text>
</comment>
<dbReference type="EMBL" id="CP136893">
    <property type="protein sequence ID" value="WOL03091.1"/>
    <property type="molecule type" value="Genomic_DNA"/>
</dbReference>
<feature type="region of interest" description="Disordered" evidence="4">
    <location>
        <begin position="69"/>
        <end position="118"/>
    </location>
</feature>
<dbReference type="SMART" id="SM00225">
    <property type="entry name" value="BTB"/>
    <property type="match status" value="1"/>
</dbReference>
<name>A0AAQ3QB73_9LILI</name>
<organism evidence="7 8">
    <name type="scientific">Canna indica</name>
    <name type="common">Indian-shot</name>
    <dbReference type="NCBI Taxonomy" id="4628"/>
    <lineage>
        <taxon>Eukaryota</taxon>
        <taxon>Viridiplantae</taxon>
        <taxon>Streptophyta</taxon>
        <taxon>Embryophyta</taxon>
        <taxon>Tracheophyta</taxon>
        <taxon>Spermatophyta</taxon>
        <taxon>Magnoliopsida</taxon>
        <taxon>Liliopsida</taxon>
        <taxon>Zingiberales</taxon>
        <taxon>Cannaceae</taxon>
        <taxon>Canna</taxon>
    </lineage>
</organism>
<feature type="domain" description="BTB" evidence="5">
    <location>
        <begin position="37"/>
        <end position="151"/>
    </location>
</feature>
<evidence type="ECO:0000256" key="4">
    <source>
        <dbReference type="SAM" id="MobiDB-lite"/>
    </source>
</evidence>
<evidence type="ECO:0008006" key="9">
    <source>
        <dbReference type="Google" id="ProtNLM"/>
    </source>
</evidence>
<evidence type="ECO:0000313" key="7">
    <source>
        <dbReference type="EMBL" id="WOL03091.1"/>
    </source>
</evidence>
<evidence type="ECO:0000256" key="3">
    <source>
        <dbReference type="PROSITE-ProRule" id="PRU00982"/>
    </source>
</evidence>
<keyword evidence="2" id="KW-0833">Ubl conjugation pathway</keyword>
<dbReference type="PROSITE" id="PS51649">
    <property type="entry name" value="NPH3"/>
    <property type="match status" value="1"/>
</dbReference>
<protein>
    <recommendedName>
        <fullName evidence="9">Phototropic-responsive NPH3 family protein</fullName>
    </recommendedName>
</protein>
<dbReference type="PANTHER" id="PTHR32370">
    <property type="entry name" value="OS12G0117600 PROTEIN"/>
    <property type="match status" value="1"/>
</dbReference>
<dbReference type="InterPro" id="IPR027356">
    <property type="entry name" value="NPH3_dom"/>
</dbReference>
<dbReference type="InterPro" id="IPR000210">
    <property type="entry name" value="BTB/POZ_dom"/>
</dbReference>
<dbReference type="Gene3D" id="3.30.710.10">
    <property type="entry name" value="Potassium Channel Kv1.1, Chain A"/>
    <property type="match status" value="1"/>
</dbReference>
<reference evidence="7 8" key="1">
    <citation type="submission" date="2023-10" db="EMBL/GenBank/DDBJ databases">
        <title>Chromosome-scale genome assembly provides insights into flower coloration mechanisms of Canna indica.</title>
        <authorList>
            <person name="Li C."/>
        </authorList>
    </citation>
    <scope>NUCLEOTIDE SEQUENCE [LARGE SCALE GENOMIC DNA]</scope>
    <source>
        <tissue evidence="7">Flower</tissue>
    </source>
</reference>
<feature type="compositionally biased region" description="Acidic residues" evidence="4">
    <location>
        <begin position="104"/>
        <end position="116"/>
    </location>
</feature>